<protein>
    <submittedName>
        <fullName evidence="2">Uncharacterized LOC103361860</fullName>
    </submittedName>
    <submittedName>
        <fullName evidence="4">Uncharacterized protein LOC103361860</fullName>
    </submittedName>
</protein>
<dbReference type="GeneTree" id="ENSGT00730000111690"/>
<keyword evidence="3" id="KW-1185">Reference proteome</keyword>
<sequence>MMRVSGRVPVCCIALILVLTSASAVPRLKSISDLKTIGSGQSGHNAALVLLHWFATTVTIDNNNVIRLSFDPDSRHYGSHHYGNYEGILEPLPLSNARYRYFTVGNINQQDSLELPSYVVLFQREGGNRNRIIIRVREENVGSTIDQVYTTQHYETSEHQGTRYDPDHTYRLTVNLLRQIREFPVDDNRMNSMTNLRNRFGSSVDDSQLRLIRDTWGSLACLGLLLFIVIQEKHSPAQRNHRPPPAARRNTDFVVNIPENRQNGRSETFAGLHMGQSNGVTLKVTTGPGGKARIVWRKVPQHLLRQGMMVALYKNGEDEEVMASKSIGNSESGSHDTCVPLNDGLQVRLHEVRTVYCFWSRRGEETCRGPEFHNPTAVNITEYSAKLQLFVKDGKACARLYVHKAFSEWKTDFRKSWVGFYSSAQKATSDYEWWQWQWATKFKVNPDFEDPSYDIYEYHSGMAVATGVQARFMLQGELEKARTLTWGA</sequence>
<proteinExistence type="predicted"/>
<gene>
    <name evidence="4" type="primary">LOC103361860</name>
</gene>
<organism evidence="2">
    <name type="scientific">Stegastes partitus</name>
    <name type="common">bicolor damselfish</name>
    <dbReference type="NCBI Taxonomy" id="144197"/>
    <lineage>
        <taxon>Eukaryota</taxon>
        <taxon>Metazoa</taxon>
        <taxon>Chordata</taxon>
        <taxon>Craniata</taxon>
        <taxon>Vertebrata</taxon>
        <taxon>Euteleostomi</taxon>
        <taxon>Actinopterygii</taxon>
        <taxon>Neopterygii</taxon>
        <taxon>Teleostei</taxon>
        <taxon>Neoteleostei</taxon>
        <taxon>Acanthomorphata</taxon>
        <taxon>Ovalentaria</taxon>
        <taxon>Pomacentridae</taxon>
        <taxon>Stegastes</taxon>
    </lineage>
</organism>
<feature type="chain" id="PRO_5044591943" evidence="1">
    <location>
        <begin position="25"/>
        <end position="488"/>
    </location>
</feature>
<feature type="signal peptide" evidence="1">
    <location>
        <begin position="1"/>
        <end position="24"/>
    </location>
</feature>
<evidence type="ECO:0000313" key="4">
    <source>
        <dbReference type="RefSeq" id="XP_008286290.1"/>
    </source>
</evidence>
<reference evidence="2" key="1">
    <citation type="submission" date="2023-09" db="UniProtKB">
        <authorList>
            <consortium name="Ensembl"/>
        </authorList>
    </citation>
    <scope>IDENTIFICATION</scope>
</reference>
<dbReference type="Proteomes" id="UP000694891">
    <property type="component" value="Unplaced"/>
</dbReference>
<dbReference type="PANTHER" id="PTHR38706">
    <property type="entry name" value="SI:CH211-198C19.1-RELATED"/>
    <property type="match status" value="1"/>
</dbReference>
<dbReference type="GeneID" id="103361860"/>
<dbReference type="OrthoDB" id="8446997at2759"/>
<dbReference type="PANTHER" id="PTHR38706:SF2">
    <property type="match status" value="1"/>
</dbReference>
<evidence type="ECO:0000313" key="2">
    <source>
        <dbReference type="Ensembl" id="ENSSPAP00000019819.1"/>
    </source>
</evidence>
<keyword evidence="1" id="KW-0732">Signal</keyword>
<dbReference type="AlphaFoldDB" id="A0A3B5APX0"/>
<accession>A0A3B5APX0</accession>
<reference evidence="4" key="2">
    <citation type="submission" date="2025-04" db="UniProtKB">
        <authorList>
            <consortium name="RefSeq"/>
        </authorList>
    </citation>
    <scope>IDENTIFICATION</scope>
</reference>
<dbReference type="RefSeq" id="XP_008286290.1">
    <property type="nucleotide sequence ID" value="XM_008288068.1"/>
</dbReference>
<evidence type="ECO:0000256" key="1">
    <source>
        <dbReference type="SAM" id="SignalP"/>
    </source>
</evidence>
<evidence type="ECO:0000313" key="3">
    <source>
        <dbReference type="Proteomes" id="UP000694891"/>
    </source>
</evidence>
<name>A0A3B5APX0_9TELE</name>
<dbReference type="Ensembl" id="ENSSPAT00000020117.1">
    <property type="protein sequence ID" value="ENSSPAP00000019819.1"/>
    <property type="gene ID" value="ENSSPAG00000014960.1"/>
</dbReference>